<dbReference type="PANTHER" id="PTHR47235:SF1">
    <property type="entry name" value="BLR6548 PROTEIN"/>
    <property type="match status" value="1"/>
</dbReference>
<feature type="chain" id="PRO_5045418968" evidence="2">
    <location>
        <begin position="27"/>
        <end position="413"/>
    </location>
</feature>
<evidence type="ECO:0000256" key="2">
    <source>
        <dbReference type="SAM" id="SignalP"/>
    </source>
</evidence>
<dbReference type="PANTHER" id="PTHR47235">
    <property type="entry name" value="BLR6548 PROTEIN"/>
    <property type="match status" value="1"/>
</dbReference>
<sequence>MNRSRPRVFAAAALVAAISVTGCSTKATSSANAGAPGVSDSTIKLGMLVDLSGAFATSGKTSNTASQFAVDEINAAGGVCGRKIELVVRDHGYDVQKAVTAYDEVAPQVLGFLNVYGSAITSALRDKISSNDVLVGLTAFAPTLLGDPHLLVVGATYDIQAINSVDWMVREGMLKKGDTLGHIYLQGEIGENSLKGSTFATEKLGLKLAGQQIKPTDADLTSQVNAMKAAGAKAILLDSTAKQTAAVASAAQAAGLDVPIMGTVATFSTSLLSTAAAPALIKRYHRVSGVGLLSADTPAVKALADKWKAKFGAQQPESGGAVVLAYLSTHLWAKIISGTCGDLTRKGLLAARAKVTSFSIDGLGPALDLSDPAQPTSRASQIHRPDKGVYAGMKLVEDFKVSDLAKEYQVKAG</sequence>
<protein>
    <submittedName>
        <fullName evidence="4">ABC transporter substrate-binding protein</fullName>
    </submittedName>
</protein>
<dbReference type="Pfam" id="PF13458">
    <property type="entry name" value="Peripla_BP_6"/>
    <property type="match status" value="1"/>
</dbReference>
<dbReference type="Proteomes" id="UP001597097">
    <property type="component" value="Unassembled WGS sequence"/>
</dbReference>
<dbReference type="PROSITE" id="PS51257">
    <property type="entry name" value="PROKAR_LIPOPROTEIN"/>
    <property type="match status" value="1"/>
</dbReference>
<proteinExistence type="predicted"/>
<comment type="caution">
    <text evidence="4">The sequence shown here is derived from an EMBL/GenBank/DDBJ whole genome shotgun (WGS) entry which is preliminary data.</text>
</comment>
<gene>
    <name evidence="4" type="ORF">ACFSJ0_41145</name>
</gene>
<evidence type="ECO:0000259" key="3">
    <source>
        <dbReference type="Pfam" id="PF13458"/>
    </source>
</evidence>
<keyword evidence="5" id="KW-1185">Reference proteome</keyword>
<accession>A0ABW4GL79</accession>
<dbReference type="InterPro" id="IPR028081">
    <property type="entry name" value="Leu-bd"/>
</dbReference>
<feature type="signal peptide" evidence="2">
    <location>
        <begin position="1"/>
        <end position="26"/>
    </location>
</feature>
<feature type="domain" description="Leucine-binding protein" evidence="3">
    <location>
        <begin position="42"/>
        <end position="373"/>
    </location>
</feature>
<evidence type="ECO:0000313" key="4">
    <source>
        <dbReference type="EMBL" id="MFD1543507.1"/>
    </source>
</evidence>
<keyword evidence="1 2" id="KW-0732">Signal</keyword>
<evidence type="ECO:0000313" key="5">
    <source>
        <dbReference type="Proteomes" id="UP001597097"/>
    </source>
</evidence>
<dbReference type="EMBL" id="JBHUCM010000038">
    <property type="protein sequence ID" value="MFD1543507.1"/>
    <property type="molecule type" value="Genomic_DNA"/>
</dbReference>
<dbReference type="RefSeq" id="WP_219529717.1">
    <property type="nucleotide sequence ID" value="NZ_JAHKRM010000007.1"/>
</dbReference>
<organism evidence="4 5">
    <name type="scientific">Nonomuraea guangzhouensis</name>
    <dbReference type="NCBI Taxonomy" id="1291555"/>
    <lineage>
        <taxon>Bacteria</taxon>
        <taxon>Bacillati</taxon>
        <taxon>Actinomycetota</taxon>
        <taxon>Actinomycetes</taxon>
        <taxon>Streptosporangiales</taxon>
        <taxon>Streptosporangiaceae</taxon>
        <taxon>Nonomuraea</taxon>
    </lineage>
</organism>
<evidence type="ECO:0000256" key="1">
    <source>
        <dbReference type="ARBA" id="ARBA00022729"/>
    </source>
</evidence>
<name>A0ABW4GL79_9ACTN</name>
<reference evidence="5" key="1">
    <citation type="journal article" date="2019" name="Int. J. Syst. Evol. Microbiol.">
        <title>The Global Catalogue of Microorganisms (GCM) 10K type strain sequencing project: providing services to taxonomists for standard genome sequencing and annotation.</title>
        <authorList>
            <consortium name="The Broad Institute Genomics Platform"/>
            <consortium name="The Broad Institute Genome Sequencing Center for Infectious Disease"/>
            <person name="Wu L."/>
            <person name="Ma J."/>
        </authorList>
    </citation>
    <scope>NUCLEOTIDE SEQUENCE [LARGE SCALE GENOMIC DNA]</scope>
    <source>
        <strain evidence="5">CGMCC 1.15399</strain>
    </source>
</reference>